<keyword evidence="2" id="KW-0004">4Fe-4S</keyword>
<proteinExistence type="predicted"/>
<evidence type="ECO:0000313" key="3">
    <source>
        <dbReference type="EMBL" id="NGN63673.1"/>
    </source>
</evidence>
<keyword evidence="2" id="KW-0411">Iron-sulfur</keyword>
<name>A0A6G4TV28_9ACTN</name>
<keyword evidence="4" id="KW-1185">Reference proteome</keyword>
<comment type="cofactor">
    <cofactor evidence="1">
        <name>[4Fe-4S] cluster</name>
        <dbReference type="ChEBI" id="CHEBI:49883"/>
    </cofactor>
</comment>
<dbReference type="EMBL" id="JAAKZV010000019">
    <property type="protein sequence ID" value="NGN63673.1"/>
    <property type="molecule type" value="Genomic_DNA"/>
</dbReference>
<dbReference type="RefSeq" id="WP_165233505.1">
    <property type="nucleotide sequence ID" value="NZ_JAAKZV010000019.1"/>
</dbReference>
<dbReference type="PANTHER" id="PTHR43076">
    <property type="entry name" value="FO SYNTHASE (COFH)"/>
    <property type="match status" value="1"/>
</dbReference>
<dbReference type="AlphaFoldDB" id="A0A6G4TV28"/>
<evidence type="ECO:0000313" key="4">
    <source>
        <dbReference type="Proteomes" id="UP000481583"/>
    </source>
</evidence>
<comment type="caution">
    <text evidence="3">The sequence shown here is derived from an EMBL/GenBank/DDBJ whole genome shotgun (WGS) entry which is preliminary data.</text>
</comment>
<keyword evidence="2" id="KW-0408">Iron</keyword>
<dbReference type="Proteomes" id="UP000481583">
    <property type="component" value="Unassembled WGS sequence"/>
</dbReference>
<dbReference type="InterPro" id="IPR034405">
    <property type="entry name" value="F420"/>
</dbReference>
<dbReference type="GO" id="GO:0051539">
    <property type="term" value="F:4 iron, 4 sulfur cluster binding"/>
    <property type="evidence" value="ECO:0007669"/>
    <property type="project" value="UniProtKB-KW"/>
</dbReference>
<organism evidence="3 4">
    <name type="scientific">Streptomyces coryli</name>
    <dbReference type="NCBI Taxonomy" id="1128680"/>
    <lineage>
        <taxon>Bacteria</taxon>
        <taxon>Bacillati</taxon>
        <taxon>Actinomycetota</taxon>
        <taxon>Actinomycetes</taxon>
        <taxon>Kitasatosporales</taxon>
        <taxon>Streptomycetaceae</taxon>
        <taxon>Streptomyces</taxon>
    </lineage>
</organism>
<dbReference type="GO" id="GO:0044689">
    <property type="term" value="F:7,8-didemethyl-8-hydroxy-5-deazariboflavin synthase activity"/>
    <property type="evidence" value="ECO:0007669"/>
    <property type="project" value="TreeGrafter"/>
</dbReference>
<reference evidence="3 4" key="1">
    <citation type="submission" date="2020-02" db="EMBL/GenBank/DDBJ databases">
        <title>Whole-genome analyses of novel actinobacteria.</title>
        <authorList>
            <person name="Sahin N."/>
        </authorList>
    </citation>
    <scope>NUCLEOTIDE SEQUENCE [LARGE SCALE GENOMIC DNA]</scope>
    <source>
        <strain evidence="3 4">A7024</strain>
    </source>
</reference>
<gene>
    <name evidence="3" type="ORF">G5C51_07095</name>
</gene>
<evidence type="ECO:0000256" key="1">
    <source>
        <dbReference type="ARBA" id="ARBA00001966"/>
    </source>
</evidence>
<protein>
    <submittedName>
        <fullName evidence="3">Uncharacterized protein</fullName>
    </submittedName>
</protein>
<sequence>MNAELKRQLEKKVASGERLDRADGIALYESGDLAWLGGLAHGVRTARHGDAGFFGAGDAVEAPLSYGADAGELVDELLALREQEGFEVLVPTRASDAVTGAQTLKTYAVARLLVDTIPHLRTSADADGEQGAKLALQHGADELAGDLSDEDLVILIREAGFRPVERGASYAVVAEHPGPDASLRETPQAMRL</sequence>
<keyword evidence="2" id="KW-0479">Metal-binding</keyword>
<evidence type="ECO:0000256" key="2">
    <source>
        <dbReference type="ARBA" id="ARBA00022485"/>
    </source>
</evidence>
<accession>A0A6G4TV28</accession>
<dbReference type="PANTHER" id="PTHR43076:SF7">
    <property type="entry name" value="AMINODEOXYFUTALOSINE SYNTHASE"/>
    <property type="match status" value="1"/>
</dbReference>